<dbReference type="Gene3D" id="3.40.50.300">
    <property type="entry name" value="P-loop containing nucleotide triphosphate hydrolases"/>
    <property type="match status" value="2"/>
</dbReference>
<keyword evidence="8" id="KW-0547">Nucleotide-binding</keyword>
<comment type="similarity">
    <text evidence="2">Belongs to the ABC transporter superfamily. AI-2 autoinducer porter (TC 3.A.1.2.8) family.</text>
</comment>
<feature type="domain" description="ABC transporter" evidence="15">
    <location>
        <begin position="259"/>
        <end position="497"/>
    </location>
</feature>
<evidence type="ECO:0000313" key="16">
    <source>
        <dbReference type="EMBL" id="CUN65438.1"/>
    </source>
</evidence>
<comment type="subunit">
    <text evidence="3">The complex is composed of two ATP-binding proteins (LsrA), two transmembrane proteins (LsrC and LsrD) and a solute-binding protein (LsrB).</text>
</comment>
<dbReference type="PANTHER" id="PTHR43790:SF2">
    <property type="entry name" value="AUTOINDUCER 2 IMPORT ATP-BINDING PROTEIN LSRA"/>
    <property type="match status" value="1"/>
</dbReference>
<dbReference type="InterPro" id="IPR017871">
    <property type="entry name" value="ABC_transporter-like_CS"/>
</dbReference>
<keyword evidence="9 16" id="KW-0067">ATP-binding</keyword>
<dbReference type="InterPro" id="IPR003593">
    <property type="entry name" value="AAA+_ATPase"/>
</dbReference>
<comment type="subcellular location">
    <subcellularLocation>
        <location evidence="1">Cell inner membrane</location>
        <topology evidence="1">Peripheral membrane protein</topology>
    </subcellularLocation>
</comment>
<dbReference type="FunFam" id="3.40.50.300:FF:000127">
    <property type="entry name" value="Ribose import ATP-binding protein RbsA"/>
    <property type="match status" value="1"/>
</dbReference>
<evidence type="ECO:0000313" key="17">
    <source>
        <dbReference type="Proteomes" id="UP000095544"/>
    </source>
</evidence>
<keyword evidence="7" id="KW-0677">Repeat</keyword>
<keyword evidence="10" id="KW-1278">Translocase</keyword>
<dbReference type="InterPro" id="IPR050107">
    <property type="entry name" value="ABC_carbohydrate_import_ATPase"/>
</dbReference>
<evidence type="ECO:0000256" key="9">
    <source>
        <dbReference type="ARBA" id="ARBA00022840"/>
    </source>
</evidence>
<dbReference type="PROSITE" id="PS50893">
    <property type="entry name" value="ABC_TRANSPORTER_2"/>
    <property type="match status" value="2"/>
</dbReference>
<dbReference type="Pfam" id="PF00005">
    <property type="entry name" value="ABC_tran"/>
    <property type="match status" value="2"/>
</dbReference>
<evidence type="ECO:0000256" key="10">
    <source>
        <dbReference type="ARBA" id="ARBA00022967"/>
    </source>
</evidence>
<comment type="function">
    <text evidence="12">Part of the ABC transporter complex LsrABCD involved in autoinducer 2 (AI-2) import. Responsible for energy coupling to the transport system.</text>
</comment>
<dbReference type="RefSeq" id="WP_055149998.1">
    <property type="nucleotide sequence ID" value="NZ_CYZU01000001.1"/>
</dbReference>
<keyword evidence="6" id="KW-1003">Cell membrane</keyword>
<keyword evidence="5" id="KW-0813">Transport</keyword>
<dbReference type="CDD" id="cd03216">
    <property type="entry name" value="ABC_Carb_Monos_I"/>
    <property type="match status" value="1"/>
</dbReference>
<dbReference type="GO" id="GO:0005886">
    <property type="term" value="C:plasma membrane"/>
    <property type="evidence" value="ECO:0007669"/>
    <property type="project" value="UniProtKB-SubCell"/>
</dbReference>
<dbReference type="EC" id="7.6.2.13" evidence="13"/>
<dbReference type="InterPro" id="IPR003439">
    <property type="entry name" value="ABC_transporter-like_ATP-bd"/>
</dbReference>
<dbReference type="SUPFAM" id="SSF52540">
    <property type="entry name" value="P-loop containing nucleoside triphosphate hydrolases"/>
    <property type="match status" value="2"/>
</dbReference>
<accession>A0A173YRL6</accession>
<protein>
    <recommendedName>
        <fullName evidence="4">Autoinducer 2 import ATP-binding protein LsrA</fullName>
        <ecNumber evidence="13">7.6.2.13</ecNumber>
    </recommendedName>
</protein>
<proteinExistence type="inferred from homology"/>
<dbReference type="PANTHER" id="PTHR43790">
    <property type="entry name" value="CARBOHYDRATE TRANSPORT ATP-BINDING PROTEIN MG119-RELATED"/>
    <property type="match status" value="1"/>
</dbReference>
<evidence type="ECO:0000256" key="5">
    <source>
        <dbReference type="ARBA" id="ARBA00022448"/>
    </source>
</evidence>
<reference evidence="16 17" key="1">
    <citation type="submission" date="2015-09" db="EMBL/GenBank/DDBJ databases">
        <authorList>
            <consortium name="Pathogen Informatics"/>
        </authorList>
    </citation>
    <scope>NUCLEOTIDE SEQUENCE [LARGE SCALE GENOMIC DNA]</scope>
    <source>
        <strain evidence="16 17">2789STDY5834876</strain>
    </source>
</reference>
<evidence type="ECO:0000259" key="15">
    <source>
        <dbReference type="PROSITE" id="PS50893"/>
    </source>
</evidence>
<dbReference type="EMBL" id="CYZU01000001">
    <property type="protein sequence ID" value="CUN65438.1"/>
    <property type="molecule type" value="Genomic_DNA"/>
</dbReference>
<dbReference type="InterPro" id="IPR027417">
    <property type="entry name" value="P-loop_NTPase"/>
</dbReference>
<dbReference type="GO" id="GO:0005524">
    <property type="term" value="F:ATP binding"/>
    <property type="evidence" value="ECO:0007669"/>
    <property type="project" value="UniProtKB-KW"/>
</dbReference>
<organism evidence="16 17">
    <name type="scientific">Faecalicatena contorta</name>
    <dbReference type="NCBI Taxonomy" id="39482"/>
    <lineage>
        <taxon>Bacteria</taxon>
        <taxon>Bacillati</taxon>
        <taxon>Bacillota</taxon>
        <taxon>Clostridia</taxon>
        <taxon>Lachnospirales</taxon>
        <taxon>Lachnospiraceae</taxon>
        <taxon>Faecalicatena</taxon>
    </lineage>
</organism>
<evidence type="ECO:0000256" key="8">
    <source>
        <dbReference type="ARBA" id="ARBA00022741"/>
    </source>
</evidence>
<name>A0A173YRL6_9FIRM</name>
<dbReference type="Proteomes" id="UP000095544">
    <property type="component" value="Unassembled WGS sequence"/>
</dbReference>
<evidence type="ECO:0000256" key="14">
    <source>
        <dbReference type="ARBA" id="ARBA00034076"/>
    </source>
</evidence>
<evidence type="ECO:0000256" key="3">
    <source>
        <dbReference type="ARBA" id="ARBA00011262"/>
    </source>
</evidence>
<feature type="domain" description="ABC transporter" evidence="15">
    <location>
        <begin position="8"/>
        <end position="241"/>
    </location>
</feature>
<dbReference type="PROSITE" id="PS00211">
    <property type="entry name" value="ABC_TRANSPORTER_1"/>
    <property type="match status" value="1"/>
</dbReference>
<evidence type="ECO:0000256" key="6">
    <source>
        <dbReference type="ARBA" id="ARBA00022475"/>
    </source>
</evidence>
<dbReference type="CDD" id="cd03215">
    <property type="entry name" value="ABC_Carb_Monos_II"/>
    <property type="match status" value="1"/>
</dbReference>
<dbReference type="GO" id="GO:0016887">
    <property type="term" value="F:ATP hydrolysis activity"/>
    <property type="evidence" value="ECO:0007669"/>
    <property type="project" value="InterPro"/>
</dbReference>
<evidence type="ECO:0000256" key="1">
    <source>
        <dbReference type="ARBA" id="ARBA00004417"/>
    </source>
</evidence>
<evidence type="ECO:0000256" key="4">
    <source>
        <dbReference type="ARBA" id="ARBA00019459"/>
    </source>
</evidence>
<evidence type="ECO:0000256" key="12">
    <source>
        <dbReference type="ARBA" id="ARBA00023747"/>
    </source>
</evidence>
<keyword evidence="16" id="KW-0378">Hydrolase</keyword>
<sequence length="501" mass="55337">MEKKDSLLSAQKICKSFGKNNVLKSVDFDLEAGEVHALIGENGAGKSTLLKILFGIYQPTSGEIYLEGKAVRMKHPVDAIGHGIAMIHQEPSVFEDLSIAENIFTGHFDTRKIKWEDLNRKASEAMLEVGLEFSPGRMMKGLSVAEQQLIEIASALSSDAKIIFMDEPTASLTPSEVDNLLELIDTLRKKGKTIVYISHRLEEIKAVSDRITVLRDGEIVGTYLNSEITKDQIIQKMIGREFRAGGRESESKTFGQPFLEVEDISIPGIFEHVSFQIAKGEIMGVAGLMGAGRTEVARGIFGITPVKSGRIRIRGKEVKIESPEAAIKNKIALVPEDRQGLGLFVSEPIAFNTTFAIIDSMKKKLGYIDTKKEKKISEQYVEGLKTKCRSVTQKVGDLSGGNQQKVSLAKWISTNPDILILDEPTRGIDVGAKEEVYRLIRKLAEEGKCIMMISSELSEIISLSDKVMVMYEGKQTGMLRKDEITDVKILSAAHDCLEEAQ</sequence>
<gene>
    <name evidence="16" type="primary">mglA_2</name>
    <name evidence="16" type="ORF">ERS852491_00166</name>
</gene>
<evidence type="ECO:0000256" key="7">
    <source>
        <dbReference type="ARBA" id="ARBA00022737"/>
    </source>
</evidence>
<dbReference type="AlphaFoldDB" id="A0A173YRL6"/>
<dbReference type="SMART" id="SM00382">
    <property type="entry name" value="AAA"/>
    <property type="match status" value="2"/>
</dbReference>
<evidence type="ECO:0000256" key="13">
    <source>
        <dbReference type="ARBA" id="ARBA00023798"/>
    </source>
</evidence>
<evidence type="ECO:0000256" key="11">
    <source>
        <dbReference type="ARBA" id="ARBA00023136"/>
    </source>
</evidence>
<dbReference type="STRING" id="39482.ERS852491_00166"/>
<comment type="catalytic activity">
    <reaction evidence="14">
        <text>ATP + H2O + (2R,4S)-2-methyl-2,3,3,4-tetrahydroxytetrahydrofuran-[AI-2-binding protein]Side 1 = ADP + phosphate + (2R,4S)-2-methyl-2,3,3,4-tetrahydroxytetrahydrofuranSide 2 + [AI-2-binding protein]Side 1.</text>
        <dbReference type="EC" id="7.6.2.13"/>
    </reaction>
</comment>
<keyword evidence="11" id="KW-0472">Membrane</keyword>
<evidence type="ECO:0000256" key="2">
    <source>
        <dbReference type="ARBA" id="ARBA00009404"/>
    </source>
</evidence>